<name>A0A2U1NGU2_ARTAN</name>
<dbReference type="InterPro" id="IPR012677">
    <property type="entry name" value="Nucleotide-bd_a/b_plait_sf"/>
</dbReference>
<accession>A0A2U1NGU2</accession>
<feature type="compositionally biased region" description="Polar residues" evidence="3">
    <location>
        <begin position="329"/>
        <end position="340"/>
    </location>
</feature>
<evidence type="ECO:0000256" key="3">
    <source>
        <dbReference type="SAM" id="MobiDB-lite"/>
    </source>
</evidence>
<dbReference type="PANTHER" id="PTHR11176:SF58">
    <property type="entry name" value="RNA-BINDING (RRM_RBD_RNP MOTIFS) FAMILY PROTEIN-RELATED"/>
    <property type="match status" value="1"/>
</dbReference>
<dbReference type="PROSITE" id="PS50102">
    <property type="entry name" value="RRM"/>
    <property type="match status" value="2"/>
</dbReference>
<dbReference type="GO" id="GO:0003723">
    <property type="term" value="F:RNA binding"/>
    <property type="evidence" value="ECO:0007669"/>
    <property type="project" value="UniProtKB-UniRule"/>
</dbReference>
<gene>
    <name evidence="5" type="ORF">CTI12_AA268670</name>
</gene>
<dbReference type="PANTHER" id="PTHR11176">
    <property type="entry name" value="BOULE-RELATED"/>
    <property type="match status" value="1"/>
</dbReference>
<evidence type="ECO:0000313" key="5">
    <source>
        <dbReference type="EMBL" id="PWA72691.1"/>
    </source>
</evidence>
<feature type="domain" description="RRM" evidence="4">
    <location>
        <begin position="253"/>
        <end position="330"/>
    </location>
</feature>
<dbReference type="SUPFAM" id="SSF54928">
    <property type="entry name" value="RNA-binding domain, RBD"/>
    <property type="match status" value="2"/>
</dbReference>
<feature type="region of interest" description="Disordered" evidence="3">
    <location>
        <begin position="92"/>
        <end position="113"/>
    </location>
</feature>
<dbReference type="OrthoDB" id="439808at2759"/>
<dbReference type="CDD" id="cd12384">
    <property type="entry name" value="RRM_RBM24_RBM38_like"/>
    <property type="match status" value="2"/>
</dbReference>
<dbReference type="EMBL" id="PKPP01002859">
    <property type="protein sequence ID" value="PWA72691.1"/>
    <property type="molecule type" value="Genomic_DNA"/>
</dbReference>
<evidence type="ECO:0000256" key="2">
    <source>
        <dbReference type="PROSITE-ProRule" id="PRU00176"/>
    </source>
</evidence>
<comment type="caution">
    <text evidence="5">The sequence shown here is derived from an EMBL/GenBank/DDBJ whole genome shotgun (WGS) entry which is preliminary data.</text>
</comment>
<dbReference type="InterPro" id="IPR035979">
    <property type="entry name" value="RBD_domain_sf"/>
</dbReference>
<proteinExistence type="predicted"/>
<feature type="region of interest" description="Disordered" evidence="3">
    <location>
        <begin position="449"/>
        <end position="495"/>
    </location>
</feature>
<sequence>MAYGQHYRSPFGDTTFTKVFVGGLAWETPVEEMRKYFEQFGHILEAVIITDKITGKSKGYGFVTYEDAESAKRACNEPNPVIDGRRANCNIASLGQPRSSPSRGGNQGDSAFQGSTFVHGASPSYSGAPPQLAPPSSVFYPPYGYAAYSPEYAYHQAMYNSVMQYPYYGPTSNPMSAPYYYGYSPTQVPTPRGAISPQAQRVHQPSYMYYPTQQTGPSDYPTPPPRLVFVPPRQPVMAYGQHYRSPFGDTTFTKVFVGGLAWETPVEEMRKYFEQFGHILEAVIITDKITGKSKGYGFVTYEDAESAKRACNEPNPVIDGRRANCNIASLGQPRSSPSRGGNQGDGAFQGSTFVHGASPSYSGAPPQLAPPSSVFYPPYGYAAYSPEYAYHQAMYNSVMQYPYYGPTSNPMTAPYYYGYSPTQVPTPRGAISPQAQRVHQPSYMYYPTQQTGPSDYPTPPPRLVFVPPRQPGLQTPQDTAKETDDATVSSRAPTT</sequence>
<evidence type="ECO:0000313" key="6">
    <source>
        <dbReference type="Proteomes" id="UP000245207"/>
    </source>
</evidence>
<reference evidence="5 6" key="1">
    <citation type="journal article" date="2018" name="Mol. Plant">
        <title>The genome of Artemisia annua provides insight into the evolution of Asteraceae family and artemisinin biosynthesis.</title>
        <authorList>
            <person name="Shen Q."/>
            <person name="Zhang L."/>
            <person name="Liao Z."/>
            <person name="Wang S."/>
            <person name="Yan T."/>
            <person name="Shi P."/>
            <person name="Liu M."/>
            <person name="Fu X."/>
            <person name="Pan Q."/>
            <person name="Wang Y."/>
            <person name="Lv Z."/>
            <person name="Lu X."/>
            <person name="Zhang F."/>
            <person name="Jiang W."/>
            <person name="Ma Y."/>
            <person name="Chen M."/>
            <person name="Hao X."/>
            <person name="Li L."/>
            <person name="Tang Y."/>
            <person name="Lv G."/>
            <person name="Zhou Y."/>
            <person name="Sun X."/>
            <person name="Brodelius P.E."/>
            <person name="Rose J.K.C."/>
            <person name="Tang K."/>
        </authorList>
    </citation>
    <scope>NUCLEOTIDE SEQUENCE [LARGE SCALE GENOMIC DNA]</scope>
    <source>
        <strain evidence="6">cv. Huhao1</strain>
        <tissue evidence="5">Leaf</tissue>
    </source>
</reference>
<protein>
    <submittedName>
        <fullName evidence="5">RNA-binding (RRM/RBD/RNP motifs) family protein</fullName>
    </submittedName>
</protein>
<feature type="compositionally biased region" description="Polar residues" evidence="3">
    <location>
        <begin position="486"/>
        <end position="495"/>
    </location>
</feature>
<evidence type="ECO:0000259" key="4">
    <source>
        <dbReference type="PROSITE" id="PS50102"/>
    </source>
</evidence>
<feature type="domain" description="RRM" evidence="4">
    <location>
        <begin position="17"/>
        <end position="94"/>
    </location>
</feature>
<dbReference type="STRING" id="35608.A0A2U1NGU2"/>
<keyword evidence="6" id="KW-1185">Reference proteome</keyword>
<organism evidence="5 6">
    <name type="scientific">Artemisia annua</name>
    <name type="common">Sweet wormwood</name>
    <dbReference type="NCBI Taxonomy" id="35608"/>
    <lineage>
        <taxon>Eukaryota</taxon>
        <taxon>Viridiplantae</taxon>
        <taxon>Streptophyta</taxon>
        <taxon>Embryophyta</taxon>
        <taxon>Tracheophyta</taxon>
        <taxon>Spermatophyta</taxon>
        <taxon>Magnoliopsida</taxon>
        <taxon>eudicotyledons</taxon>
        <taxon>Gunneridae</taxon>
        <taxon>Pentapetalae</taxon>
        <taxon>asterids</taxon>
        <taxon>campanulids</taxon>
        <taxon>Asterales</taxon>
        <taxon>Asteraceae</taxon>
        <taxon>Asteroideae</taxon>
        <taxon>Anthemideae</taxon>
        <taxon>Artemisiinae</taxon>
        <taxon>Artemisia</taxon>
    </lineage>
</organism>
<dbReference type="Gene3D" id="3.30.70.330">
    <property type="match status" value="2"/>
</dbReference>
<dbReference type="AlphaFoldDB" id="A0A2U1NGU2"/>
<dbReference type="Pfam" id="PF00076">
    <property type="entry name" value="RRM_1"/>
    <property type="match status" value="2"/>
</dbReference>
<keyword evidence="1 2" id="KW-0694">RNA-binding</keyword>
<feature type="region of interest" description="Disordered" evidence="3">
    <location>
        <begin position="329"/>
        <end position="349"/>
    </location>
</feature>
<evidence type="ECO:0000256" key="1">
    <source>
        <dbReference type="ARBA" id="ARBA00022884"/>
    </source>
</evidence>
<dbReference type="SMART" id="SM00360">
    <property type="entry name" value="RRM"/>
    <property type="match status" value="2"/>
</dbReference>
<dbReference type="Proteomes" id="UP000245207">
    <property type="component" value="Unassembled WGS sequence"/>
</dbReference>
<dbReference type="InterPro" id="IPR000504">
    <property type="entry name" value="RRM_dom"/>
</dbReference>